<proteinExistence type="predicted"/>
<dbReference type="PANTHER" id="PTHR35871:SF1">
    <property type="entry name" value="CXC1-LIKE CYSTEINE CLUSTER ASSOCIATED WITH KDZ TRANSPOSASES DOMAIN-CONTAINING PROTEIN"/>
    <property type="match status" value="1"/>
</dbReference>
<evidence type="ECO:0000313" key="1">
    <source>
        <dbReference type="EMBL" id="KAF8666923.1"/>
    </source>
</evidence>
<name>A0A8H7GZT2_9AGAM</name>
<dbReference type="PANTHER" id="PTHR35871">
    <property type="entry name" value="EXPRESSED PROTEIN"/>
    <property type="match status" value="1"/>
</dbReference>
<reference evidence="1" key="1">
    <citation type="submission" date="2020-09" db="EMBL/GenBank/DDBJ databases">
        <title>Comparative genome analyses of four rice-infecting Rhizoctonia solani isolates reveal extensive enrichment of homogalacturonan modification genes.</title>
        <authorList>
            <person name="Lee D.-Y."/>
            <person name="Jeon J."/>
            <person name="Kim K.-T."/>
            <person name="Cheong K."/>
            <person name="Song H."/>
            <person name="Choi G."/>
            <person name="Ko J."/>
            <person name="Opiyo S.O."/>
            <person name="Zuo S."/>
            <person name="Madhav S."/>
            <person name="Lee Y.-H."/>
            <person name="Wang G.-L."/>
        </authorList>
    </citation>
    <scope>NUCLEOTIDE SEQUENCE</scope>
    <source>
        <strain evidence="1">AG1-IA YN-7</strain>
    </source>
</reference>
<evidence type="ECO:0000313" key="2">
    <source>
        <dbReference type="Proteomes" id="UP000650582"/>
    </source>
</evidence>
<protein>
    <submittedName>
        <fullName evidence="1">Uncharacterized protein</fullName>
    </submittedName>
</protein>
<gene>
    <name evidence="1" type="ORF">RHS04_09382</name>
</gene>
<accession>A0A8H7GZT2</accession>
<dbReference type="AlphaFoldDB" id="A0A8H7GZT2"/>
<sequence length="187" mass="20483">MLAINQTLPPNKRLSVMEAQTIIEPGKNHNKYWDMDQLCKQLSSVLKIFDHMYPGCVGVLFFDQSSAHNAFADNALVASQMTVNGAGKNSKAMHNTFIPMDNPNPALRGKHQSMVYPPGHKDAGKAKGMRDVLKERGLLNTLECGSQGQPVGLCLVCSQSEEACTKAKKVARKQMQSNPAFYCSLGK</sequence>
<organism evidence="1 2">
    <name type="scientific">Rhizoctonia solani</name>
    <dbReference type="NCBI Taxonomy" id="456999"/>
    <lineage>
        <taxon>Eukaryota</taxon>
        <taxon>Fungi</taxon>
        <taxon>Dikarya</taxon>
        <taxon>Basidiomycota</taxon>
        <taxon>Agaricomycotina</taxon>
        <taxon>Agaricomycetes</taxon>
        <taxon>Cantharellales</taxon>
        <taxon>Ceratobasidiaceae</taxon>
        <taxon>Rhizoctonia</taxon>
    </lineage>
</organism>
<dbReference type="Proteomes" id="UP000650582">
    <property type="component" value="Unassembled WGS sequence"/>
</dbReference>
<comment type="caution">
    <text evidence="1">The sequence shown here is derived from an EMBL/GenBank/DDBJ whole genome shotgun (WGS) entry which is preliminary data.</text>
</comment>
<dbReference type="EMBL" id="JACYCC010000396">
    <property type="protein sequence ID" value="KAF8666923.1"/>
    <property type="molecule type" value="Genomic_DNA"/>
</dbReference>